<feature type="transmembrane region" description="Helical" evidence="1">
    <location>
        <begin position="185"/>
        <end position="207"/>
    </location>
</feature>
<dbReference type="EMBL" id="JAMYWD010000004">
    <property type="protein sequence ID" value="KAJ4974617.1"/>
    <property type="molecule type" value="Genomic_DNA"/>
</dbReference>
<keyword evidence="2" id="KW-0732">Signal</keyword>
<reference evidence="3" key="1">
    <citation type="journal article" date="2023" name="Plant J.">
        <title>The genome of the king protea, Protea cynaroides.</title>
        <authorList>
            <person name="Chang J."/>
            <person name="Duong T.A."/>
            <person name="Schoeman C."/>
            <person name="Ma X."/>
            <person name="Roodt D."/>
            <person name="Barker N."/>
            <person name="Li Z."/>
            <person name="Van de Peer Y."/>
            <person name="Mizrachi E."/>
        </authorList>
    </citation>
    <scope>NUCLEOTIDE SEQUENCE</scope>
    <source>
        <tissue evidence="3">Young leaves</tissue>
    </source>
</reference>
<dbReference type="PANTHER" id="PTHR36336:SF1">
    <property type="entry name" value="OS09G0560400 PROTEIN"/>
    <property type="match status" value="1"/>
</dbReference>
<keyword evidence="1" id="KW-1133">Transmembrane helix</keyword>
<feature type="signal peptide" evidence="2">
    <location>
        <begin position="1"/>
        <end position="31"/>
    </location>
</feature>
<keyword evidence="1" id="KW-0472">Membrane</keyword>
<evidence type="ECO:0000313" key="4">
    <source>
        <dbReference type="Proteomes" id="UP001141806"/>
    </source>
</evidence>
<keyword evidence="4" id="KW-1185">Reference proteome</keyword>
<gene>
    <name evidence="3" type="ORF">NE237_007791</name>
</gene>
<keyword evidence="1" id="KW-0812">Transmembrane</keyword>
<accession>A0A9Q0KPV1</accession>
<organism evidence="3 4">
    <name type="scientific">Protea cynaroides</name>
    <dbReference type="NCBI Taxonomy" id="273540"/>
    <lineage>
        <taxon>Eukaryota</taxon>
        <taxon>Viridiplantae</taxon>
        <taxon>Streptophyta</taxon>
        <taxon>Embryophyta</taxon>
        <taxon>Tracheophyta</taxon>
        <taxon>Spermatophyta</taxon>
        <taxon>Magnoliopsida</taxon>
        <taxon>Proteales</taxon>
        <taxon>Proteaceae</taxon>
        <taxon>Protea</taxon>
    </lineage>
</organism>
<dbReference type="PANTHER" id="PTHR36336">
    <property type="entry name" value="OS09G0560400 PROTEIN"/>
    <property type="match status" value="1"/>
</dbReference>
<name>A0A9Q0KPV1_9MAGN</name>
<comment type="caution">
    <text evidence="3">The sequence shown here is derived from an EMBL/GenBank/DDBJ whole genome shotgun (WGS) entry which is preliminary data.</text>
</comment>
<protein>
    <submittedName>
        <fullName evidence="3">Uncharacterized protein</fullName>
    </submittedName>
</protein>
<feature type="chain" id="PRO_5040223490" evidence="2">
    <location>
        <begin position="32"/>
        <end position="262"/>
    </location>
</feature>
<dbReference type="Proteomes" id="UP001141806">
    <property type="component" value="Unassembled WGS sequence"/>
</dbReference>
<evidence type="ECO:0000256" key="2">
    <source>
        <dbReference type="SAM" id="SignalP"/>
    </source>
</evidence>
<evidence type="ECO:0000256" key="1">
    <source>
        <dbReference type="SAM" id="Phobius"/>
    </source>
</evidence>
<dbReference type="AlphaFoldDB" id="A0A9Q0KPV1"/>
<evidence type="ECO:0000313" key="3">
    <source>
        <dbReference type="EMBL" id="KAJ4974617.1"/>
    </source>
</evidence>
<sequence>MASSKPLFIPHMPALLIAIFLLLNYSSPTRAASLLGDERDKGIQGGRSGETTRGRRLQLSFKETPEGTNVTFDCSPSGSCVSCLYSEKNDEKYQCSETGYHLPYKCIENQHGSKVAQNVKSKKSRSLLENSYSDKEAHEILQDADEDSSSIIYRRFLDDSSMSEGGRQAYITYRSCIPTGNEESLSMLGFEGIVLCLLFGSGSFVYFRRKRTAAMSGAGPNLPRIDVESIIMEELLSPCVVLLAFSSISAQLCVLGSALVKL</sequence>
<proteinExistence type="predicted"/>
<dbReference type="OrthoDB" id="2019675at2759"/>